<dbReference type="Proteomes" id="UP000324222">
    <property type="component" value="Unassembled WGS sequence"/>
</dbReference>
<organism evidence="1 2">
    <name type="scientific">Portunus trituberculatus</name>
    <name type="common">Swimming crab</name>
    <name type="synonym">Neptunus trituberculatus</name>
    <dbReference type="NCBI Taxonomy" id="210409"/>
    <lineage>
        <taxon>Eukaryota</taxon>
        <taxon>Metazoa</taxon>
        <taxon>Ecdysozoa</taxon>
        <taxon>Arthropoda</taxon>
        <taxon>Crustacea</taxon>
        <taxon>Multicrustacea</taxon>
        <taxon>Malacostraca</taxon>
        <taxon>Eumalacostraca</taxon>
        <taxon>Eucarida</taxon>
        <taxon>Decapoda</taxon>
        <taxon>Pleocyemata</taxon>
        <taxon>Brachyura</taxon>
        <taxon>Eubrachyura</taxon>
        <taxon>Portunoidea</taxon>
        <taxon>Portunidae</taxon>
        <taxon>Portuninae</taxon>
        <taxon>Portunus</taxon>
    </lineage>
</organism>
<sequence length="123" mass="13690">MRPSSEEVKNTRTQRITLLAFFSRRVFLLSSIPLFPPRLNTHPAHFVLFPTLCTRGSSFPMLGFPPMLLPLPRLMATDVLFHPAPSLDTHTPPLGLPSLHEASNESVDTCLVLKQPPDQPAQP</sequence>
<protein>
    <submittedName>
        <fullName evidence="1">Uncharacterized protein</fullName>
    </submittedName>
</protein>
<comment type="caution">
    <text evidence="1">The sequence shown here is derived from an EMBL/GenBank/DDBJ whole genome shotgun (WGS) entry which is preliminary data.</text>
</comment>
<proteinExistence type="predicted"/>
<dbReference type="EMBL" id="VSRR010010906">
    <property type="protein sequence ID" value="MPC52472.1"/>
    <property type="molecule type" value="Genomic_DNA"/>
</dbReference>
<reference evidence="1 2" key="1">
    <citation type="submission" date="2019-05" db="EMBL/GenBank/DDBJ databases">
        <title>Another draft genome of Portunus trituberculatus and its Hox gene families provides insights of decapod evolution.</title>
        <authorList>
            <person name="Jeong J.-H."/>
            <person name="Song I."/>
            <person name="Kim S."/>
            <person name="Choi T."/>
            <person name="Kim D."/>
            <person name="Ryu S."/>
            <person name="Kim W."/>
        </authorList>
    </citation>
    <scope>NUCLEOTIDE SEQUENCE [LARGE SCALE GENOMIC DNA]</scope>
    <source>
        <tissue evidence="1">Muscle</tissue>
    </source>
</reference>
<keyword evidence="2" id="KW-1185">Reference proteome</keyword>
<accession>A0A5B7G0P7</accession>
<name>A0A5B7G0P7_PORTR</name>
<dbReference type="AlphaFoldDB" id="A0A5B7G0P7"/>
<evidence type="ECO:0000313" key="1">
    <source>
        <dbReference type="EMBL" id="MPC52472.1"/>
    </source>
</evidence>
<gene>
    <name evidence="1" type="ORF">E2C01_046342</name>
</gene>
<evidence type="ECO:0000313" key="2">
    <source>
        <dbReference type="Proteomes" id="UP000324222"/>
    </source>
</evidence>